<comment type="similarity">
    <text evidence="2">Belongs to the EccE family.</text>
</comment>
<keyword evidence="4 7" id="KW-0812">Transmembrane</keyword>
<feature type="domain" description="Type VII secretion system protein EccE" evidence="8">
    <location>
        <begin position="122"/>
        <end position="196"/>
    </location>
</feature>
<protein>
    <submittedName>
        <fullName evidence="9">ESX-3 secretion system protein EccE3</fullName>
    </submittedName>
</protein>
<accession>A0A7Z7IS04</accession>
<evidence type="ECO:0000256" key="3">
    <source>
        <dbReference type="ARBA" id="ARBA00022475"/>
    </source>
</evidence>
<proteinExistence type="inferred from homology"/>
<evidence type="ECO:0000256" key="2">
    <source>
        <dbReference type="ARBA" id="ARBA00007759"/>
    </source>
</evidence>
<evidence type="ECO:0000313" key="9">
    <source>
        <dbReference type="EMBL" id="SOJ57514.1"/>
    </source>
</evidence>
<dbReference type="Pfam" id="PF11203">
    <property type="entry name" value="EccE"/>
    <property type="match status" value="1"/>
</dbReference>
<comment type="caution">
    <text evidence="9">The sequence shown here is derived from an EMBL/GenBank/DDBJ whole genome shotgun (WGS) entry which is preliminary data.</text>
</comment>
<dbReference type="AlphaFoldDB" id="A0A7Z7IS04"/>
<feature type="transmembrane region" description="Helical" evidence="7">
    <location>
        <begin position="24"/>
        <end position="50"/>
    </location>
</feature>
<dbReference type="InterPro" id="IPR050051">
    <property type="entry name" value="EccE_dom"/>
</dbReference>
<dbReference type="NCBIfam" id="TIGR03923">
    <property type="entry name" value="T7SS_EccE"/>
    <property type="match status" value="1"/>
</dbReference>
<dbReference type="GO" id="GO:0005886">
    <property type="term" value="C:plasma membrane"/>
    <property type="evidence" value="ECO:0007669"/>
    <property type="project" value="UniProtKB-SubCell"/>
</dbReference>
<evidence type="ECO:0000256" key="7">
    <source>
        <dbReference type="SAM" id="Phobius"/>
    </source>
</evidence>
<dbReference type="Proteomes" id="UP000554965">
    <property type="component" value="Unassembled WGS sequence"/>
</dbReference>
<evidence type="ECO:0000256" key="4">
    <source>
        <dbReference type="ARBA" id="ARBA00022692"/>
    </source>
</evidence>
<name>A0A7Z7IS04_9MYCO</name>
<evidence type="ECO:0000313" key="10">
    <source>
        <dbReference type="Proteomes" id="UP000554965"/>
    </source>
</evidence>
<gene>
    <name evidence="9" type="primary">eccE3_2</name>
    <name evidence="9" type="ORF">MSIMFB_04992</name>
</gene>
<dbReference type="RefSeq" id="WP_186244912.1">
    <property type="nucleotide sequence ID" value="NZ_OCTY01000002.1"/>
</dbReference>
<keyword evidence="6 7" id="KW-0472">Membrane</keyword>
<reference evidence="9 10" key="1">
    <citation type="submission" date="2017-10" db="EMBL/GenBank/DDBJ databases">
        <authorList>
            <consortium name="Urmite Genomes"/>
        </authorList>
    </citation>
    <scope>NUCLEOTIDE SEQUENCE [LARGE SCALE GENOMIC DNA]</scope>
    <source>
        <strain evidence="9 10">FB-527</strain>
    </source>
</reference>
<evidence type="ECO:0000256" key="5">
    <source>
        <dbReference type="ARBA" id="ARBA00022989"/>
    </source>
</evidence>
<evidence type="ECO:0000259" key="8">
    <source>
        <dbReference type="Pfam" id="PF11203"/>
    </source>
</evidence>
<evidence type="ECO:0000256" key="6">
    <source>
        <dbReference type="ARBA" id="ARBA00023136"/>
    </source>
</evidence>
<organism evidence="9 10">
    <name type="scientific">Mycobacterium simulans</name>
    <dbReference type="NCBI Taxonomy" id="627089"/>
    <lineage>
        <taxon>Bacteria</taxon>
        <taxon>Bacillati</taxon>
        <taxon>Actinomycetota</taxon>
        <taxon>Actinomycetes</taxon>
        <taxon>Mycobacteriales</taxon>
        <taxon>Mycobacteriaceae</taxon>
        <taxon>Mycobacterium</taxon>
    </lineage>
</organism>
<comment type="subcellular location">
    <subcellularLocation>
        <location evidence="1">Cell membrane</location>
    </subcellularLocation>
</comment>
<keyword evidence="3" id="KW-1003">Cell membrane</keyword>
<dbReference type="InterPro" id="IPR021368">
    <property type="entry name" value="T7SS_EccE"/>
</dbReference>
<dbReference type="EMBL" id="OCTY01000002">
    <property type="protein sequence ID" value="SOJ57514.1"/>
    <property type="molecule type" value="Genomic_DNA"/>
</dbReference>
<keyword evidence="10" id="KW-1185">Reference proteome</keyword>
<keyword evidence="5 7" id="KW-1133">Transmembrane helix</keyword>
<sequence>MTLALLAVMTAVMAYPWPSTREHWVLGIAAISVIVSLGWWRGVHLTTILCRRVAMARRRRTARRHRRPVLPTSIDVKSTAVLRIRSLAAGVDVLSLPLIASYLNRYGIRADKIRITTRTTAAEIRETWVGLTISAADNLVALQARSSHIPLHQTTQVAARRLADHLQEIGWSACLAGSEGLHPWVNRTAYETWRGVVRQVHNGTGDYFAAYRVSVDDALPNTLAAIQSHPARETWTALEIAGNATGSTLAAACAFRTVERPDATAPLAGLIPQHGNHHRTLMALDTISTQRLDGHAGMADDVLARLRWPTVVGRRASQRG</sequence>
<evidence type="ECO:0000256" key="1">
    <source>
        <dbReference type="ARBA" id="ARBA00004236"/>
    </source>
</evidence>